<comment type="caution">
    <text evidence="2">The sequence shown here is derived from an EMBL/GenBank/DDBJ whole genome shotgun (WGS) entry which is preliminary data.</text>
</comment>
<evidence type="ECO:0000313" key="2">
    <source>
        <dbReference type="EMBL" id="KAL2612310.1"/>
    </source>
</evidence>
<dbReference type="Proteomes" id="UP001605036">
    <property type="component" value="Unassembled WGS sequence"/>
</dbReference>
<feature type="region of interest" description="Disordered" evidence="1">
    <location>
        <begin position="226"/>
        <end position="269"/>
    </location>
</feature>
<name>A0ABD1XU38_9MARC</name>
<sequence length="404" mass="45499">MLKDKHPAAWKALHAAHHIVRGWFKDWETDQRQHDILHLNFTKHPRIKDELNEFIRPKMAELPALVLAVGGSNGTATYSYNWKQEDIYQHILSHRYDFRKKMKKRLSEGESSGSETILASQSLVGNKYPGGQYFQLLGDEPELMNRILDGERLGLHLMKNKPTIDTLVAREKTEISQSTSEIVKLAGMGHQSPMGRKSLTLPSSTVGIQSEDLGDGGQFLAEELSRNKEKKSVKPEDPKIHISESSLFKEEEKENTVGEEYKRRNKKDEGIGTAEQTVGQSDAEIYIELPIDKEENRNTPTVVADSMPDVTNKLSDGALEIVTMVIVGCETKDELALAVSKFIPHVNKQDGSIRPFIGHKGFTVLEKCRMIVDYALASEKVSLIGRGRMKHHKIVLDRTNVHST</sequence>
<proteinExistence type="predicted"/>
<reference evidence="2 3" key="1">
    <citation type="submission" date="2024-09" db="EMBL/GenBank/DDBJ databases">
        <title>Chromosome-scale assembly of Riccia fluitans.</title>
        <authorList>
            <person name="Paukszto L."/>
            <person name="Sawicki J."/>
            <person name="Karawczyk K."/>
            <person name="Piernik-Szablinska J."/>
            <person name="Szczecinska M."/>
            <person name="Mazdziarz M."/>
        </authorList>
    </citation>
    <scope>NUCLEOTIDE SEQUENCE [LARGE SCALE GENOMIC DNA]</scope>
    <source>
        <strain evidence="2">Rf_01</strain>
        <tissue evidence="2">Aerial parts of the thallus</tissue>
    </source>
</reference>
<gene>
    <name evidence="2" type="ORF">R1flu_024002</name>
</gene>
<dbReference type="EMBL" id="JBHFFA010000007">
    <property type="protein sequence ID" value="KAL2612310.1"/>
    <property type="molecule type" value="Genomic_DNA"/>
</dbReference>
<organism evidence="2 3">
    <name type="scientific">Riccia fluitans</name>
    <dbReference type="NCBI Taxonomy" id="41844"/>
    <lineage>
        <taxon>Eukaryota</taxon>
        <taxon>Viridiplantae</taxon>
        <taxon>Streptophyta</taxon>
        <taxon>Embryophyta</taxon>
        <taxon>Marchantiophyta</taxon>
        <taxon>Marchantiopsida</taxon>
        <taxon>Marchantiidae</taxon>
        <taxon>Marchantiales</taxon>
        <taxon>Ricciaceae</taxon>
        <taxon>Riccia</taxon>
    </lineage>
</organism>
<evidence type="ECO:0000256" key="1">
    <source>
        <dbReference type="SAM" id="MobiDB-lite"/>
    </source>
</evidence>
<keyword evidence="3" id="KW-1185">Reference proteome</keyword>
<dbReference type="AlphaFoldDB" id="A0ABD1XU38"/>
<evidence type="ECO:0000313" key="3">
    <source>
        <dbReference type="Proteomes" id="UP001605036"/>
    </source>
</evidence>
<accession>A0ABD1XU38</accession>
<protein>
    <submittedName>
        <fullName evidence="2">Uncharacterized protein</fullName>
    </submittedName>
</protein>